<organism evidence="1 2">
    <name type="scientific">Cylindrobasidium torrendii FP15055 ss-10</name>
    <dbReference type="NCBI Taxonomy" id="1314674"/>
    <lineage>
        <taxon>Eukaryota</taxon>
        <taxon>Fungi</taxon>
        <taxon>Dikarya</taxon>
        <taxon>Basidiomycota</taxon>
        <taxon>Agaricomycotina</taxon>
        <taxon>Agaricomycetes</taxon>
        <taxon>Agaricomycetidae</taxon>
        <taxon>Agaricales</taxon>
        <taxon>Marasmiineae</taxon>
        <taxon>Physalacriaceae</taxon>
        <taxon>Cylindrobasidium</taxon>
    </lineage>
</organism>
<dbReference type="OrthoDB" id="2101473at2759"/>
<reference evidence="1 2" key="1">
    <citation type="journal article" date="2015" name="Fungal Genet. Biol.">
        <title>Evolution of novel wood decay mechanisms in Agaricales revealed by the genome sequences of Fistulina hepatica and Cylindrobasidium torrendii.</title>
        <authorList>
            <person name="Floudas D."/>
            <person name="Held B.W."/>
            <person name="Riley R."/>
            <person name="Nagy L.G."/>
            <person name="Koehler G."/>
            <person name="Ransdell A.S."/>
            <person name="Younus H."/>
            <person name="Chow J."/>
            <person name="Chiniquy J."/>
            <person name="Lipzen A."/>
            <person name="Tritt A."/>
            <person name="Sun H."/>
            <person name="Haridas S."/>
            <person name="LaButti K."/>
            <person name="Ohm R.A."/>
            <person name="Kues U."/>
            <person name="Blanchette R.A."/>
            <person name="Grigoriev I.V."/>
            <person name="Minto R.E."/>
            <person name="Hibbett D.S."/>
        </authorList>
    </citation>
    <scope>NUCLEOTIDE SEQUENCE [LARGE SCALE GENOMIC DNA]</scope>
    <source>
        <strain evidence="1 2">FP15055 ss-10</strain>
    </source>
</reference>
<dbReference type="Pfam" id="PF04299">
    <property type="entry name" value="FMN_bind_2"/>
    <property type="match status" value="1"/>
</dbReference>
<dbReference type="AlphaFoldDB" id="A0A0D7BV20"/>
<dbReference type="Proteomes" id="UP000054007">
    <property type="component" value="Unassembled WGS sequence"/>
</dbReference>
<evidence type="ECO:0000313" key="1">
    <source>
        <dbReference type="EMBL" id="KIY74029.1"/>
    </source>
</evidence>
<dbReference type="SUPFAM" id="SSF50475">
    <property type="entry name" value="FMN-binding split barrel"/>
    <property type="match status" value="1"/>
</dbReference>
<gene>
    <name evidence="1" type="ORF">CYLTODRAFT_416304</name>
</gene>
<dbReference type="PANTHER" id="PTHR35802">
    <property type="entry name" value="PROTEASE SYNTHASE AND SPORULATION PROTEIN PAI 2"/>
    <property type="match status" value="1"/>
</dbReference>
<keyword evidence="2" id="KW-1185">Reference proteome</keyword>
<dbReference type="PIRSF" id="PIRSF010372">
    <property type="entry name" value="PaiB"/>
    <property type="match status" value="1"/>
</dbReference>
<dbReference type="EMBL" id="KN880432">
    <property type="protein sequence ID" value="KIY74029.1"/>
    <property type="molecule type" value="Genomic_DNA"/>
</dbReference>
<sequence>MYSKPVHAETDPAVMYALIQSQPLGIIISALPAPDSNTPQIQLSHIPWVLDVPDGDSKPAVLRGHITRANPQAKALLAHCTDGVTVPVTVLFNAPAHYYVTTKFYSEEKHVPTWDYAAVEIRGQATIHASDSAFLKKQLDDLSEMCERKYTEGEPWAVTDAPERYIELLKKAILGVEVEIVGMEGKWKMSQELSKQDRQGVVQGFEAYGTDLGNDMAACVHARGSLRDAQVS</sequence>
<evidence type="ECO:0000313" key="2">
    <source>
        <dbReference type="Proteomes" id="UP000054007"/>
    </source>
</evidence>
<dbReference type="InterPro" id="IPR007396">
    <property type="entry name" value="TR_PAI2-type"/>
</dbReference>
<dbReference type="PANTHER" id="PTHR35802:SF1">
    <property type="entry name" value="PROTEASE SYNTHASE AND SPORULATION PROTEIN PAI 2"/>
    <property type="match status" value="1"/>
</dbReference>
<dbReference type="InterPro" id="IPR012349">
    <property type="entry name" value="Split_barrel_FMN-bd"/>
</dbReference>
<name>A0A0D7BV20_9AGAR</name>
<protein>
    <submittedName>
        <fullName evidence="1">Putative transcriptional regulator</fullName>
    </submittedName>
</protein>
<proteinExistence type="predicted"/>
<accession>A0A0D7BV20</accession>
<dbReference type="Gene3D" id="2.30.110.10">
    <property type="entry name" value="Electron Transport, Fmn-binding Protein, Chain A"/>
    <property type="match status" value="1"/>
</dbReference>